<feature type="region of interest" description="Disordered" evidence="1">
    <location>
        <begin position="167"/>
        <end position="187"/>
    </location>
</feature>
<keyword evidence="3" id="KW-1185">Reference proteome</keyword>
<name>I0Z487_COCSC</name>
<reference evidence="2 3" key="1">
    <citation type="journal article" date="2012" name="Genome Biol.">
        <title>The genome of the polar eukaryotic microalga coccomyxa subellipsoidea reveals traits of cold adaptation.</title>
        <authorList>
            <person name="Blanc G."/>
            <person name="Agarkova I."/>
            <person name="Grimwood J."/>
            <person name="Kuo A."/>
            <person name="Brueggeman A."/>
            <person name="Dunigan D."/>
            <person name="Gurnon J."/>
            <person name="Ladunga I."/>
            <person name="Lindquist E."/>
            <person name="Lucas S."/>
            <person name="Pangilinan J."/>
            <person name="Proschold T."/>
            <person name="Salamov A."/>
            <person name="Schmutz J."/>
            <person name="Weeks D."/>
            <person name="Yamada T."/>
            <person name="Claverie J.M."/>
            <person name="Grigoriev I."/>
            <person name="Van Etten J."/>
            <person name="Lomsadze A."/>
            <person name="Borodovsky M."/>
        </authorList>
    </citation>
    <scope>NUCLEOTIDE SEQUENCE [LARGE SCALE GENOMIC DNA]</scope>
    <source>
        <strain evidence="2 3">C-169</strain>
    </source>
</reference>
<dbReference type="RefSeq" id="XP_005650000.1">
    <property type="nucleotide sequence ID" value="XM_005649943.1"/>
</dbReference>
<dbReference type="EMBL" id="AGSI01000004">
    <property type="protein sequence ID" value="EIE25456.1"/>
    <property type="molecule type" value="Genomic_DNA"/>
</dbReference>
<dbReference type="PANTHER" id="PTHR42782">
    <property type="entry name" value="SI:CH73-314G15.3"/>
    <property type="match status" value="1"/>
</dbReference>
<dbReference type="STRING" id="574566.I0Z487"/>
<dbReference type="InterPro" id="IPR009078">
    <property type="entry name" value="Ferritin-like_SF"/>
</dbReference>
<accession>I0Z487</accession>
<evidence type="ECO:0000256" key="1">
    <source>
        <dbReference type="SAM" id="MobiDB-lite"/>
    </source>
</evidence>
<dbReference type="AlphaFoldDB" id="I0Z487"/>
<gene>
    <name evidence="2" type="ORF">COCSUDRAFT_40695</name>
</gene>
<feature type="compositionally biased region" description="Polar residues" evidence="1">
    <location>
        <begin position="167"/>
        <end position="178"/>
    </location>
</feature>
<dbReference type="Proteomes" id="UP000007264">
    <property type="component" value="Unassembled WGS sequence"/>
</dbReference>
<evidence type="ECO:0000313" key="3">
    <source>
        <dbReference type="Proteomes" id="UP000007264"/>
    </source>
</evidence>
<dbReference type="InterPro" id="IPR007402">
    <property type="entry name" value="DUF455"/>
</dbReference>
<dbReference type="PANTHER" id="PTHR42782:SF2">
    <property type="entry name" value="3-OXOACYL-[ACYL-CARRIER-PROTEIN] SYNTHASE-LIKE PROTEIN"/>
    <property type="match status" value="1"/>
</dbReference>
<organism evidence="2 3">
    <name type="scientific">Coccomyxa subellipsoidea (strain C-169)</name>
    <name type="common">Green microalga</name>
    <dbReference type="NCBI Taxonomy" id="574566"/>
    <lineage>
        <taxon>Eukaryota</taxon>
        <taxon>Viridiplantae</taxon>
        <taxon>Chlorophyta</taxon>
        <taxon>core chlorophytes</taxon>
        <taxon>Trebouxiophyceae</taxon>
        <taxon>Trebouxiophyceae incertae sedis</taxon>
        <taxon>Coccomyxaceae</taxon>
        <taxon>Coccomyxa</taxon>
        <taxon>Coccomyxa subellipsoidea</taxon>
    </lineage>
</organism>
<comment type="caution">
    <text evidence="2">The sequence shown here is derived from an EMBL/GenBank/DDBJ whole genome shotgun (WGS) entry which is preliminary data.</text>
</comment>
<dbReference type="GeneID" id="17043458"/>
<dbReference type="PIRSF" id="PIRSF012318">
    <property type="entry name" value="UCP012318"/>
    <property type="match status" value="1"/>
</dbReference>
<dbReference type="eggNOG" id="ENOG502QTFW">
    <property type="taxonomic scope" value="Eukaryota"/>
</dbReference>
<dbReference type="CDD" id="cd00657">
    <property type="entry name" value="Ferritin_like"/>
    <property type="match status" value="1"/>
</dbReference>
<dbReference type="OrthoDB" id="426882at2759"/>
<dbReference type="KEGG" id="csl:COCSUDRAFT_40695"/>
<protein>
    <submittedName>
        <fullName evidence="2">DUF455-domain-containing protein</fullName>
    </submittedName>
</protein>
<sequence length="274" mass="30367">MKRLGKGGTLASRQALVHSLVHIESWAVDLSWDIIARFGSDLTYSLPREFFDDFVTVAEDECRHHELLKNRLEDIGSHYGAFAAHEALWDSAMATADSLPARLAVEHAVHEARGLDVMPLTIHKFRSNGDEQTAQLLEDVVYKEEITHCAAGVRWLSYLYHLAHNSQPEGSGTGSSEADSAVRSPEGSIPDWMAEARRHSGVETWFHELVKTHFRGSLKPPFNVEARAQAGFGPEWYMPLAMLPKFAATAKTLQQEFVGMQLQQTDAVATGATA</sequence>
<evidence type="ECO:0000313" key="2">
    <source>
        <dbReference type="EMBL" id="EIE25456.1"/>
    </source>
</evidence>
<dbReference type="Pfam" id="PF04305">
    <property type="entry name" value="DUF455"/>
    <property type="match status" value="2"/>
</dbReference>
<proteinExistence type="predicted"/>
<dbReference type="SUPFAM" id="SSF47240">
    <property type="entry name" value="Ferritin-like"/>
    <property type="match status" value="1"/>
</dbReference>
<dbReference type="InterPro" id="IPR011197">
    <property type="entry name" value="UCP012318"/>
</dbReference>